<feature type="compositionally biased region" description="Basic and acidic residues" evidence="1">
    <location>
        <begin position="55"/>
        <end position="71"/>
    </location>
</feature>
<evidence type="ECO:0000313" key="3">
    <source>
        <dbReference type="Proteomes" id="UP001607302"/>
    </source>
</evidence>
<evidence type="ECO:0000313" key="2">
    <source>
        <dbReference type="EMBL" id="KAL2719172.1"/>
    </source>
</evidence>
<accession>A0ABD2AEX4</accession>
<gene>
    <name evidence="2" type="ORF">V1478_011591</name>
</gene>
<dbReference type="Proteomes" id="UP001607302">
    <property type="component" value="Unassembled WGS sequence"/>
</dbReference>
<organism evidence="2 3">
    <name type="scientific">Vespula squamosa</name>
    <name type="common">Southern yellow jacket</name>
    <name type="synonym">Wasp</name>
    <dbReference type="NCBI Taxonomy" id="30214"/>
    <lineage>
        <taxon>Eukaryota</taxon>
        <taxon>Metazoa</taxon>
        <taxon>Ecdysozoa</taxon>
        <taxon>Arthropoda</taxon>
        <taxon>Hexapoda</taxon>
        <taxon>Insecta</taxon>
        <taxon>Pterygota</taxon>
        <taxon>Neoptera</taxon>
        <taxon>Endopterygota</taxon>
        <taxon>Hymenoptera</taxon>
        <taxon>Apocrita</taxon>
        <taxon>Aculeata</taxon>
        <taxon>Vespoidea</taxon>
        <taxon>Vespidae</taxon>
        <taxon>Vespinae</taxon>
        <taxon>Vespula</taxon>
    </lineage>
</organism>
<evidence type="ECO:0000256" key="1">
    <source>
        <dbReference type="SAM" id="MobiDB-lite"/>
    </source>
</evidence>
<reference evidence="2 3" key="1">
    <citation type="journal article" date="2024" name="Ann. Entomol. Soc. Am.">
        <title>Genomic analyses of the southern and eastern yellowjacket wasps (Hymenoptera: Vespidae) reveal evolutionary signatures of social life.</title>
        <authorList>
            <person name="Catto M.A."/>
            <person name="Caine P.B."/>
            <person name="Orr S.E."/>
            <person name="Hunt B.G."/>
            <person name="Goodisman M.A.D."/>
        </authorList>
    </citation>
    <scope>NUCLEOTIDE SEQUENCE [LARGE SCALE GENOMIC DNA]</scope>
    <source>
        <strain evidence="2">233</strain>
        <tissue evidence="2">Head and thorax</tissue>
    </source>
</reference>
<comment type="caution">
    <text evidence="2">The sequence shown here is derived from an EMBL/GenBank/DDBJ whole genome shotgun (WGS) entry which is preliminary data.</text>
</comment>
<feature type="region of interest" description="Disordered" evidence="1">
    <location>
        <begin position="1"/>
        <end position="71"/>
    </location>
</feature>
<protein>
    <submittedName>
        <fullName evidence="2">Uncharacterized protein</fullName>
    </submittedName>
</protein>
<keyword evidence="3" id="KW-1185">Reference proteome</keyword>
<name>A0ABD2AEX4_VESSQ</name>
<proteinExistence type="predicted"/>
<sequence length="71" mass="8088">MVGADRRTTPRCAQFNRGPENSAGTQDSPASHARPKSVSRDMIGTNSNVYNHRQRQIDRQKDGRWKDETFV</sequence>
<dbReference type="AlphaFoldDB" id="A0ABD2AEX4"/>
<dbReference type="EMBL" id="JAUDFV010000151">
    <property type="protein sequence ID" value="KAL2719172.1"/>
    <property type="molecule type" value="Genomic_DNA"/>
</dbReference>